<evidence type="ECO:0000313" key="1">
    <source>
        <dbReference type="EMBL" id="RRJ28428.1"/>
    </source>
</evidence>
<dbReference type="AlphaFoldDB" id="A0A3P3R619"/>
<accession>A0A3P3R619</accession>
<keyword evidence="2" id="KW-1185">Reference proteome</keyword>
<sequence>MDDNKETADKSTVTVKPTGSAGAWDAYLRRDETEAMDDIEAEQRDDGQWRGLLDGEVVTVQSSRGKALDMTRVTKEEGSE</sequence>
<proteinExistence type="predicted"/>
<gene>
    <name evidence="1" type="ORF">EIK79_15765</name>
</gene>
<protein>
    <submittedName>
        <fullName evidence="1">Uncharacterized protein</fullName>
    </submittedName>
</protein>
<organism evidence="1 2">
    <name type="scientific">Halocatena pleomorpha</name>
    <dbReference type="NCBI Taxonomy" id="1785090"/>
    <lineage>
        <taxon>Archaea</taxon>
        <taxon>Methanobacteriati</taxon>
        <taxon>Methanobacteriota</taxon>
        <taxon>Stenosarchaea group</taxon>
        <taxon>Halobacteria</taxon>
        <taxon>Halobacteriales</taxon>
        <taxon>Natronomonadaceae</taxon>
        <taxon>Halocatena</taxon>
    </lineage>
</organism>
<comment type="caution">
    <text evidence="1">The sequence shown here is derived from an EMBL/GenBank/DDBJ whole genome shotgun (WGS) entry which is preliminary data.</text>
</comment>
<dbReference type="EMBL" id="RRCH01000037">
    <property type="protein sequence ID" value="RRJ28428.1"/>
    <property type="molecule type" value="Genomic_DNA"/>
</dbReference>
<dbReference type="RefSeq" id="WP_124956399.1">
    <property type="nucleotide sequence ID" value="NZ_RRCH01000037.1"/>
</dbReference>
<dbReference type="Proteomes" id="UP000282322">
    <property type="component" value="Unassembled WGS sequence"/>
</dbReference>
<evidence type="ECO:0000313" key="2">
    <source>
        <dbReference type="Proteomes" id="UP000282322"/>
    </source>
</evidence>
<name>A0A3P3R619_9EURY</name>
<reference evidence="1 2" key="1">
    <citation type="submission" date="2018-11" db="EMBL/GenBank/DDBJ databases">
        <title>Taxonoimc description of Halomarina strain SPP-AMP-1.</title>
        <authorList>
            <person name="Pal Y."/>
            <person name="Srinivasana K."/>
            <person name="Verma A."/>
            <person name="Kumar P."/>
        </authorList>
    </citation>
    <scope>NUCLEOTIDE SEQUENCE [LARGE SCALE GENOMIC DNA]</scope>
    <source>
        <strain evidence="1 2">SPP-AMP-1</strain>
    </source>
</reference>